<comment type="similarity">
    <text evidence="2">Belongs to the cyclin family. Cyclin AB subfamily.</text>
</comment>
<evidence type="ECO:0000313" key="10">
    <source>
        <dbReference type="Proteomes" id="UP000515152"/>
    </source>
</evidence>
<evidence type="ECO:0000256" key="6">
    <source>
        <dbReference type="RuleBase" id="RU000383"/>
    </source>
</evidence>
<evidence type="ECO:0000256" key="3">
    <source>
        <dbReference type="ARBA" id="ARBA00022618"/>
    </source>
</evidence>
<evidence type="ECO:0000256" key="2">
    <source>
        <dbReference type="ARBA" id="ARBA00006955"/>
    </source>
</evidence>
<feature type="domain" description="Cyclin-like" evidence="8">
    <location>
        <begin position="347"/>
        <end position="426"/>
    </location>
</feature>
<feature type="region of interest" description="Disordered" evidence="7">
    <location>
        <begin position="131"/>
        <end position="160"/>
    </location>
</feature>
<keyword evidence="10" id="KW-1185">Reference proteome</keyword>
<dbReference type="InterPro" id="IPR006671">
    <property type="entry name" value="Cyclin_N"/>
</dbReference>
<dbReference type="GO" id="GO:0051301">
    <property type="term" value="P:cell division"/>
    <property type="evidence" value="ECO:0007669"/>
    <property type="project" value="UniProtKB-KW"/>
</dbReference>
<keyword evidence="3" id="KW-0132">Cell division</keyword>
<evidence type="ECO:0000256" key="5">
    <source>
        <dbReference type="ARBA" id="ARBA00023306"/>
    </source>
</evidence>
<proteinExistence type="inferred from homology"/>
<comment type="function">
    <text evidence="1">Essential for the control of the cell cycle at the G2/M (mitosis) transition.</text>
</comment>
<evidence type="ECO:0000313" key="11">
    <source>
        <dbReference type="RefSeq" id="XP_042562840.1"/>
    </source>
</evidence>
<feature type="domain" description="Cyclin C-terminal" evidence="9">
    <location>
        <begin position="343"/>
        <end position="431"/>
    </location>
</feature>
<dbReference type="RefSeq" id="XP_042562840.1">
    <property type="nucleotide sequence ID" value="XM_042706906.1"/>
</dbReference>
<dbReference type="CDD" id="cd20508">
    <property type="entry name" value="CYCLIN_CCNB3_rpt1"/>
    <property type="match status" value="1"/>
</dbReference>
<accession>A0A8M1KJU5</accession>
<feature type="domain" description="Cyclin-like" evidence="8">
    <location>
        <begin position="250"/>
        <end position="334"/>
    </location>
</feature>
<dbReference type="GeneID" id="122132119"/>
<dbReference type="InterPro" id="IPR004367">
    <property type="entry name" value="Cyclin_C-dom"/>
</dbReference>
<gene>
    <name evidence="11" type="primary">ccnb3</name>
</gene>
<dbReference type="PIRSF" id="PIRSF001771">
    <property type="entry name" value="Cyclin_A_B_D_E"/>
    <property type="match status" value="1"/>
</dbReference>
<name>A0A8M1KJU5_CLUHA</name>
<reference evidence="11" key="1">
    <citation type="submission" date="2025-08" db="UniProtKB">
        <authorList>
            <consortium name="RefSeq"/>
        </authorList>
    </citation>
    <scope>IDENTIFICATION</scope>
</reference>
<evidence type="ECO:0000259" key="8">
    <source>
        <dbReference type="SMART" id="SM00385"/>
    </source>
</evidence>
<dbReference type="InterPro" id="IPR046965">
    <property type="entry name" value="Cyclin_A/B-like"/>
</dbReference>
<protein>
    <submittedName>
        <fullName evidence="11">G2/mitotic-specific cyclin-B3</fullName>
    </submittedName>
</protein>
<dbReference type="InterPro" id="IPR039361">
    <property type="entry name" value="Cyclin"/>
</dbReference>
<keyword evidence="4 6" id="KW-0195">Cyclin</keyword>
<dbReference type="InterPro" id="IPR013763">
    <property type="entry name" value="Cyclin-like_dom"/>
</dbReference>
<dbReference type="OrthoDB" id="5590282at2759"/>
<dbReference type="Pfam" id="PF00134">
    <property type="entry name" value="Cyclin_N"/>
    <property type="match status" value="1"/>
</dbReference>
<dbReference type="AlphaFoldDB" id="A0A8M1KJU5"/>
<dbReference type="SMART" id="SM01332">
    <property type="entry name" value="Cyclin_C"/>
    <property type="match status" value="1"/>
</dbReference>
<dbReference type="SMART" id="SM00385">
    <property type="entry name" value="CYCLIN"/>
    <property type="match status" value="2"/>
</dbReference>
<evidence type="ECO:0000256" key="7">
    <source>
        <dbReference type="SAM" id="MobiDB-lite"/>
    </source>
</evidence>
<keyword evidence="5" id="KW-0131">Cell cycle</keyword>
<evidence type="ECO:0000256" key="1">
    <source>
        <dbReference type="ARBA" id="ARBA00003222"/>
    </source>
</evidence>
<sequence>MPFSRGKKLVAISKIPKLHSKGTENQEELLQVKRSLTPPKGAPKKRTAFIDITNAFSQCLSDNQNDEDDDEVVRRAHKIQPSIVGIKKEGVKKAQTKQSVSERNGANLKKTVSVSSEGCLAEIKQEIKREEIKQEKPLADEPVAEPAPSHYPPRSPLQTPEVKPMKVELVKEEPVDEPIFRELKPAHLQPPKVPPEFDIDSVNHDDCTLAPEYAKDIFDYLKKREEKFVLEDYLPMQTSITESIRAILVDWMVEVQENFELNHETLYLAVKLTDHYLAAVPCNKDLLQLVGSTAMLIASKFEERCPPCVDDFLYICDDAYKRPQLIAMEAKILHALNFDLNIPVSYRFLRRYAKCVSANMETLTLARFVCELSLSEMGFVCVRASLLASACLLISLVTKDIGKWVSFLTVLSSGRHSLTRAHSLTRTLTHTRTH</sequence>
<dbReference type="Pfam" id="PF02984">
    <property type="entry name" value="Cyclin_C"/>
    <property type="match status" value="1"/>
</dbReference>
<organism evidence="10 11">
    <name type="scientific">Clupea harengus</name>
    <name type="common">Atlantic herring</name>
    <dbReference type="NCBI Taxonomy" id="7950"/>
    <lineage>
        <taxon>Eukaryota</taxon>
        <taxon>Metazoa</taxon>
        <taxon>Chordata</taxon>
        <taxon>Craniata</taxon>
        <taxon>Vertebrata</taxon>
        <taxon>Euteleostomi</taxon>
        <taxon>Actinopterygii</taxon>
        <taxon>Neopterygii</taxon>
        <taxon>Teleostei</taxon>
        <taxon>Clupei</taxon>
        <taxon>Clupeiformes</taxon>
        <taxon>Clupeoidei</taxon>
        <taxon>Clupeidae</taxon>
        <taxon>Clupea</taxon>
    </lineage>
</organism>
<dbReference type="KEGG" id="char:122132119"/>
<dbReference type="PANTHER" id="PTHR10177">
    <property type="entry name" value="CYCLINS"/>
    <property type="match status" value="1"/>
</dbReference>
<evidence type="ECO:0000259" key="9">
    <source>
        <dbReference type="SMART" id="SM01332"/>
    </source>
</evidence>
<feature type="non-terminal residue" evidence="11">
    <location>
        <position position="434"/>
    </location>
</feature>
<dbReference type="Proteomes" id="UP000515152">
    <property type="component" value="Unplaced"/>
</dbReference>
<evidence type="ECO:0000256" key="4">
    <source>
        <dbReference type="ARBA" id="ARBA00023127"/>
    </source>
</evidence>
<dbReference type="CTD" id="85417"/>
<dbReference type="FunFam" id="1.10.472.10:FF:000001">
    <property type="entry name" value="G2/mitotic-specific cyclin"/>
    <property type="match status" value="1"/>
</dbReference>